<keyword evidence="1" id="KW-0472">Membrane</keyword>
<name>A0A7S2S0S5_9STRA</name>
<keyword evidence="1" id="KW-0812">Transmembrane</keyword>
<dbReference type="AlphaFoldDB" id="A0A7S2S0S5"/>
<gene>
    <name evidence="2" type="ORF">QSP1433_LOCUS9084</name>
</gene>
<sequence length="350" mass="38805">MVLGWLLGLWLGFCIRRSSYVSKIFKSSDGVKCRLGEGGSLSFGFVMGVLFSFIVYFLVADRGCVVVVNRKGSNEKMYGLVQLLDDLYGGSLDGLPRSSAEAVYDGVSSSIDSRFMTSKSKARGILDAIQAQVDRDTGDMVDRGGADIVSIFDALKVDLVRDVRGMVDKQRLSSEKVSRYFGQTIKNIIGTLLKELQVGEQDVGVLQDIHWRFHQNDVHGTRGVLRVANHVYGAGDFDLFFAKVQDVLDSKLVVGCLARARLVERENCGSFRVSCSGRDDLLKSIGLEVSKKDEACALWELAHVVRSKDRIIGLRHRWMKSSNDASARKLVAEAVVRDVIFPRMWLVPTP</sequence>
<evidence type="ECO:0000256" key="1">
    <source>
        <dbReference type="SAM" id="Phobius"/>
    </source>
</evidence>
<proteinExistence type="predicted"/>
<reference evidence="2" key="1">
    <citation type="submission" date="2021-01" db="EMBL/GenBank/DDBJ databases">
        <authorList>
            <person name="Corre E."/>
            <person name="Pelletier E."/>
            <person name="Niang G."/>
            <person name="Scheremetjew M."/>
            <person name="Finn R."/>
            <person name="Kale V."/>
            <person name="Holt S."/>
            <person name="Cochrane G."/>
            <person name="Meng A."/>
            <person name="Brown T."/>
            <person name="Cohen L."/>
        </authorList>
    </citation>
    <scope>NUCLEOTIDE SEQUENCE</scope>
    <source>
        <strain evidence="2">NY070348D</strain>
    </source>
</reference>
<feature type="transmembrane region" description="Helical" evidence="1">
    <location>
        <begin position="41"/>
        <end position="60"/>
    </location>
</feature>
<protein>
    <submittedName>
        <fullName evidence="2">Uncharacterized protein</fullName>
    </submittedName>
</protein>
<dbReference type="EMBL" id="HBHK01014427">
    <property type="protein sequence ID" value="CAD9686207.1"/>
    <property type="molecule type" value="Transcribed_RNA"/>
</dbReference>
<organism evidence="2">
    <name type="scientific">Mucochytrium quahogii</name>
    <dbReference type="NCBI Taxonomy" id="96639"/>
    <lineage>
        <taxon>Eukaryota</taxon>
        <taxon>Sar</taxon>
        <taxon>Stramenopiles</taxon>
        <taxon>Bigyra</taxon>
        <taxon>Labyrinthulomycetes</taxon>
        <taxon>Thraustochytrida</taxon>
        <taxon>Thraustochytriidae</taxon>
        <taxon>Mucochytrium</taxon>
    </lineage>
</organism>
<accession>A0A7S2S0S5</accession>
<evidence type="ECO:0000313" key="2">
    <source>
        <dbReference type="EMBL" id="CAD9686207.1"/>
    </source>
</evidence>
<keyword evidence="1" id="KW-1133">Transmembrane helix</keyword>